<accession>A0A0R1K561</accession>
<dbReference type="STRING" id="1423775.FD03_GL002421"/>
<dbReference type="Proteomes" id="UP000051248">
    <property type="component" value="Unassembled WGS sequence"/>
</dbReference>
<dbReference type="SUPFAM" id="SSF51735">
    <property type="entry name" value="NAD(P)-binding Rossmann-fold domains"/>
    <property type="match status" value="1"/>
</dbReference>
<organism evidence="2 3">
    <name type="scientific">Companilactobacillus nodensis DSM 19682 = JCM 14932 = NBRC 107160</name>
    <dbReference type="NCBI Taxonomy" id="1423775"/>
    <lineage>
        <taxon>Bacteria</taxon>
        <taxon>Bacillati</taxon>
        <taxon>Bacillota</taxon>
        <taxon>Bacilli</taxon>
        <taxon>Lactobacillales</taxon>
        <taxon>Lactobacillaceae</taxon>
        <taxon>Companilactobacillus</taxon>
    </lineage>
</organism>
<proteinExistence type="predicted"/>
<dbReference type="eggNOG" id="COG0702">
    <property type="taxonomic scope" value="Bacteria"/>
</dbReference>
<dbReference type="PANTHER" id="PTHR15020:SF50">
    <property type="entry name" value="UPF0659 PROTEIN YMR090W"/>
    <property type="match status" value="1"/>
</dbReference>
<dbReference type="AlphaFoldDB" id="A0A0R1K561"/>
<dbReference type="PANTHER" id="PTHR15020">
    <property type="entry name" value="FLAVIN REDUCTASE-RELATED"/>
    <property type="match status" value="1"/>
</dbReference>
<gene>
    <name evidence="2" type="ORF">FD03_GL002421</name>
</gene>
<evidence type="ECO:0000313" key="3">
    <source>
        <dbReference type="Proteomes" id="UP000051248"/>
    </source>
</evidence>
<evidence type="ECO:0000313" key="2">
    <source>
        <dbReference type="EMBL" id="KRK78645.1"/>
    </source>
</evidence>
<evidence type="ECO:0000259" key="1">
    <source>
        <dbReference type="Pfam" id="PF13460"/>
    </source>
</evidence>
<feature type="domain" description="NAD(P)-binding" evidence="1">
    <location>
        <begin position="8"/>
        <end position="185"/>
    </location>
</feature>
<keyword evidence="3" id="KW-1185">Reference proteome</keyword>
<dbReference type="InterPro" id="IPR016040">
    <property type="entry name" value="NAD(P)-bd_dom"/>
</dbReference>
<dbReference type="OrthoDB" id="9803892at2"/>
<name>A0A0R1K561_9LACO</name>
<dbReference type="RefSeq" id="WP_025023957.1">
    <property type="nucleotide sequence ID" value="NZ_AZDZ01000022.1"/>
</dbReference>
<dbReference type="InterPro" id="IPR036291">
    <property type="entry name" value="NAD(P)-bd_dom_sf"/>
</dbReference>
<reference evidence="2 3" key="1">
    <citation type="journal article" date="2015" name="Genome Announc.">
        <title>Expanding the biotechnology potential of lactobacilli through comparative genomics of 213 strains and associated genera.</title>
        <authorList>
            <person name="Sun Z."/>
            <person name="Harris H.M."/>
            <person name="McCann A."/>
            <person name="Guo C."/>
            <person name="Argimon S."/>
            <person name="Zhang W."/>
            <person name="Yang X."/>
            <person name="Jeffery I.B."/>
            <person name="Cooney J.C."/>
            <person name="Kagawa T.F."/>
            <person name="Liu W."/>
            <person name="Song Y."/>
            <person name="Salvetti E."/>
            <person name="Wrobel A."/>
            <person name="Rasinkangas P."/>
            <person name="Parkhill J."/>
            <person name="Rea M.C."/>
            <person name="O'Sullivan O."/>
            <person name="Ritari J."/>
            <person name="Douillard F.P."/>
            <person name="Paul Ross R."/>
            <person name="Yang R."/>
            <person name="Briner A.E."/>
            <person name="Felis G.E."/>
            <person name="de Vos W.M."/>
            <person name="Barrangou R."/>
            <person name="Klaenhammer T.R."/>
            <person name="Caufield P.W."/>
            <person name="Cui Y."/>
            <person name="Zhang H."/>
            <person name="O'Toole P.W."/>
        </authorList>
    </citation>
    <scope>NUCLEOTIDE SEQUENCE [LARGE SCALE GENOMIC DNA]</scope>
    <source>
        <strain evidence="2 3">DSM 19682</strain>
    </source>
</reference>
<dbReference type="PATRIC" id="fig|1423775.4.peg.2464"/>
<dbReference type="EMBL" id="AZDZ01000022">
    <property type="protein sequence ID" value="KRK78645.1"/>
    <property type="molecule type" value="Genomic_DNA"/>
</dbReference>
<comment type="caution">
    <text evidence="2">The sequence shown here is derived from an EMBL/GenBank/DDBJ whole genome shotgun (WGS) entry which is preliminary data.</text>
</comment>
<sequence length="198" mass="21794">MENVLLIGASGSIGSVVRRDLLSSSENHLTLFVRDSSRLGDIDEVRETVIAGDATKMDDLNAAVENQDVVFISVTGELPLITQNVVDAMHNNEVKRVILISSMGIYNEVNSDGNSDNVESVLIPYRKAADIVEESDLDSTVIRPSWYDNNSDLNYQITFKGETFVGRNVSRRSVADLSTRIINEPTLYVNESLGISRA</sequence>
<protein>
    <submittedName>
        <fullName evidence="2">NAD-dependent epimerase dehydratase</fullName>
    </submittedName>
</protein>
<dbReference type="Pfam" id="PF13460">
    <property type="entry name" value="NAD_binding_10"/>
    <property type="match status" value="1"/>
</dbReference>
<dbReference type="Gene3D" id="3.40.50.720">
    <property type="entry name" value="NAD(P)-binding Rossmann-like Domain"/>
    <property type="match status" value="1"/>
</dbReference>